<dbReference type="Proteomes" id="UP000681722">
    <property type="component" value="Unassembled WGS sequence"/>
</dbReference>
<dbReference type="GO" id="GO:0020037">
    <property type="term" value="F:heme binding"/>
    <property type="evidence" value="ECO:0007669"/>
    <property type="project" value="InterPro"/>
</dbReference>
<dbReference type="GO" id="GO:0005737">
    <property type="term" value="C:cytoplasm"/>
    <property type="evidence" value="ECO:0007669"/>
    <property type="project" value="TreeGrafter"/>
</dbReference>
<dbReference type="Pfam" id="PF00067">
    <property type="entry name" value="p450"/>
    <property type="match status" value="1"/>
</dbReference>
<gene>
    <name evidence="3" type="ORF">GPM918_LOCUS30140</name>
    <name evidence="4" type="ORF">SRO942_LOCUS30742</name>
</gene>
<dbReference type="InterPro" id="IPR000719">
    <property type="entry name" value="Prot_kinase_dom"/>
</dbReference>
<dbReference type="Proteomes" id="UP000663829">
    <property type="component" value="Unassembled WGS sequence"/>
</dbReference>
<reference evidence="3" key="1">
    <citation type="submission" date="2021-02" db="EMBL/GenBank/DDBJ databases">
        <authorList>
            <person name="Nowell W R."/>
        </authorList>
    </citation>
    <scope>NUCLEOTIDE SEQUENCE</scope>
</reference>
<organism evidence="3 5">
    <name type="scientific">Didymodactylos carnosus</name>
    <dbReference type="NCBI Taxonomy" id="1234261"/>
    <lineage>
        <taxon>Eukaryota</taxon>
        <taxon>Metazoa</taxon>
        <taxon>Spiralia</taxon>
        <taxon>Gnathifera</taxon>
        <taxon>Rotifera</taxon>
        <taxon>Eurotatoria</taxon>
        <taxon>Bdelloidea</taxon>
        <taxon>Philodinida</taxon>
        <taxon>Philodinidae</taxon>
        <taxon>Didymodactylos</taxon>
    </lineage>
</organism>
<dbReference type="GO" id="GO:0005634">
    <property type="term" value="C:nucleus"/>
    <property type="evidence" value="ECO:0007669"/>
    <property type="project" value="TreeGrafter"/>
</dbReference>
<dbReference type="SUPFAM" id="SSF56112">
    <property type="entry name" value="Protein kinase-like (PK-like)"/>
    <property type="match status" value="1"/>
</dbReference>
<dbReference type="PANTHER" id="PTHR44167:SF24">
    <property type="entry name" value="SERINE_THREONINE-PROTEIN KINASE CHK2"/>
    <property type="match status" value="1"/>
</dbReference>
<comment type="similarity">
    <text evidence="1">Belongs to the cytochrome P450 family.</text>
</comment>
<dbReference type="EMBL" id="CAJNOQ010014104">
    <property type="protein sequence ID" value="CAF1334942.1"/>
    <property type="molecule type" value="Genomic_DNA"/>
</dbReference>
<proteinExistence type="inferred from homology"/>
<dbReference type="AlphaFoldDB" id="A0A815G7S2"/>
<evidence type="ECO:0000256" key="1">
    <source>
        <dbReference type="ARBA" id="ARBA00010617"/>
    </source>
</evidence>
<dbReference type="SUPFAM" id="SSF48264">
    <property type="entry name" value="Cytochrome P450"/>
    <property type="match status" value="1"/>
</dbReference>
<dbReference type="Pfam" id="PF00069">
    <property type="entry name" value="Pkinase"/>
    <property type="match status" value="1"/>
</dbReference>
<dbReference type="GO" id="GO:0004674">
    <property type="term" value="F:protein serine/threonine kinase activity"/>
    <property type="evidence" value="ECO:0007669"/>
    <property type="project" value="TreeGrafter"/>
</dbReference>
<name>A0A815G7S2_9BILA</name>
<feature type="domain" description="Protein kinase" evidence="2">
    <location>
        <begin position="1"/>
        <end position="314"/>
    </location>
</feature>
<evidence type="ECO:0000259" key="2">
    <source>
        <dbReference type="PROSITE" id="PS50011"/>
    </source>
</evidence>
<dbReference type="EMBL" id="CAJOBC010055397">
    <property type="protein sequence ID" value="CAF4191323.1"/>
    <property type="molecule type" value="Genomic_DNA"/>
</dbReference>
<dbReference type="OrthoDB" id="2789670at2759"/>
<dbReference type="InterPro" id="IPR011009">
    <property type="entry name" value="Kinase-like_dom_sf"/>
</dbReference>
<dbReference type="InterPro" id="IPR036396">
    <property type="entry name" value="Cyt_P450_sf"/>
</dbReference>
<keyword evidence="5" id="KW-1185">Reference proteome</keyword>
<dbReference type="Gene3D" id="1.10.510.10">
    <property type="entry name" value="Transferase(Phosphotransferase) domain 1"/>
    <property type="match status" value="1"/>
</dbReference>
<dbReference type="InterPro" id="IPR001128">
    <property type="entry name" value="Cyt_P450"/>
</dbReference>
<evidence type="ECO:0000313" key="3">
    <source>
        <dbReference type="EMBL" id="CAF1334942.1"/>
    </source>
</evidence>
<dbReference type="GO" id="GO:0044773">
    <property type="term" value="P:mitotic DNA damage checkpoint signaling"/>
    <property type="evidence" value="ECO:0007669"/>
    <property type="project" value="TreeGrafter"/>
</dbReference>
<accession>A0A815G7S2</accession>
<evidence type="ECO:0000313" key="5">
    <source>
        <dbReference type="Proteomes" id="UP000663829"/>
    </source>
</evidence>
<dbReference type="Gene3D" id="1.10.630.10">
    <property type="entry name" value="Cytochrome P450"/>
    <property type="match status" value="1"/>
</dbReference>
<evidence type="ECO:0000313" key="4">
    <source>
        <dbReference type="EMBL" id="CAF4191323.1"/>
    </source>
</evidence>
<comment type="caution">
    <text evidence="3">The sequence shown here is derived from an EMBL/GenBank/DDBJ whole genome shotgun (WGS) entry which is preliminary data.</text>
</comment>
<protein>
    <recommendedName>
        <fullName evidence="2">Protein kinase domain-containing protein</fullName>
    </recommendedName>
</protein>
<dbReference type="GO" id="GO:0016705">
    <property type="term" value="F:oxidoreductase activity, acting on paired donors, with incorporation or reduction of molecular oxygen"/>
    <property type="evidence" value="ECO:0007669"/>
    <property type="project" value="InterPro"/>
</dbReference>
<dbReference type="GO" id="GO:0004497">
    <property type="term" value="F:monooxygenase activity"/>
    <property type="evidence" value="ECO:0007669"/>
    <property type="project" value="InterPro"/>
</dbReference>
<dbReference type="PROSITE" id="PS50011">
    <property type="entry name" value="PROTEIN_KINASE_DOM"/>
    <property type="match status" value="1"/>
</dbReference>
<dbReference type="GO" id="GO:0005506">
    <property type="term" value="F:iron ion binding"/>
    <property type="evidence" value="ECO:0007669"/>
    <property type="project" value="InterPro"/>
</dbReference>
<sequence length="340" mass="39167">MFVATACAVYRAHREGDDAEFAIKVAIWPVNEETGKMLMYRSAKDYQRELHMLYALKHENPHIVNVEGWGLTIKHNGYGQEVVFAYILTELAVHDVKKEMDMLAQEKAVSNANALVAGRSYTHGKDRRKMWRALLSCVEALHVRERPIVNTDIKPGNFLVFPKDRERYLKKKKELEPNNKLVKISDLGAGFLIDEGGEYTGYGTEGYSAAYWNKKSVLSCAVLDFLQTRLSRVELLDEMLLFINASRATSSPVSWFIYYMNVHPQIQAIMRQELNDHHITRETCLAMDLLDELVYIEYVMRELLRFATILHGILRTLQQNDEIDGVKLNKGDALLYQYQI</sequence>
<dbReference type="GO" id="GO:0005524">
    <property type="term" value="F:ATP binding"/>
    <property type="evidence" value="ECO:0007669"/>
    <property type="project" value="InterPro"/>
</dbReference>
<dbReference type="PANTHER" id="PTHR44167">
    <property type="entry name" value="OVARIAN-SPECIFIC SERINE/THREONINE-PROTEIN KINASE LOK-RELATED"/>
    <property type="match status" value="1"/>
</dbReference>